<dbReference type="PANTHER" id="PTHR10587:SF137">
    <property type="entry name" value="4-DEOXY-4-FORMAMIDO-L-ARABINOSE-PHOSPHOUNDECAPRENOL DEFORMYLASE ARND-RELATED"/>
    <property type="match status" value="1"/>
</dbReference>
<dbReference type="EMBL" id="BAAANB010000021">
    <property type="protein sequence ID" value="GAA2035177.1"/>
    <property type="molecule type" value="Genomic_DNA"/>
</dbReference>
<accession>A0ABP5FYV0</accession>
<dbReference type="PROSITE" id="PS51318">
    <property type="entry name" value="TAT"/>
    <property type="match status" value="1"/>
</dbReference>
<dbReference type="InterPro" id="IPR011330">
    <property type="entry name" value="Glyco_hydro/deAcase_b/a-brl"/>
</dbReference>
<dbReference type="Gene3D" id="3.20.20.370">
    <property type="entry name" value="Glycoside hydrolase/deacetylase"/>
    <property type="match status" value="1"/>
</dbReference>
<evidence type="ECO:0000259" key="1">
    <source>
        <dbReference type="PROSITE" id="PS51677"/>
    </source>
</evidence>
<proteinExistence type="predicted"/>
<feature type="domain" description="NodB homology" evidence="1">
    <location>
        <begin position="80"/>
        <end position="261"/>
    </location>
</feature>
<reference evidence="3" key="1">
    <citation type="journal article" date="2019" name="Int. J. Syst. Evol. Microbiol.">
        <title>The Global Catalogue of Microorganisms (GCM) 10K type strain sequencing project: providing services to taxonomists for standard genome sequencing and annotation.</title>
        <authorList>
            <consortium name="The Broad Institute Genomics Platform"/>
            <consortium name="The Broad Institute Genome Sequencing Center for Infectious Disease"/>
            <person name="Wu L."/>
            <person name="Ma J."/>
        </authorList>
    </citation>
    <scope>NUCLEOTIDE SEQUENCE [LARGE SCALE GENOMIC DNA]</scope>
    <source>
        <strain evidence="3">JCM 14283</strain>
    </source>
</reference>
<dbReference type="SUPFAM" id="SSF88713">
    <property type="entry name" value="Glycoside hydrolase/deacetylase"/>
    <property type="match status" value="1"/>
</dbReference>
<evidence type="ECO:0000313" key="3">
    <source>
        <dbReference type="Proteomes" id="UP001501285"/>
    </source>
</evidence>
<evidence type="ECO:0000313" key="2">
    <source>
        <dbReference type="EMBL" id="GAA2035177.1"/>
    </source>
</evidence>
<dbReference type="InterPro" id="IPR002509">
    <property type="entry name" value="NODB_dom"/>
</dbReference>
<comment type="caution">
    <text evidence="2">The sequence shown here is derived from an EMBL/GenBank/DDBJ whole genome shotgun (WGS) entry which is preliminary data.</text>
</comment>
<dbReference type="Proteomes" id="UP001501285">
    <property type="component" value="Unassembled WGS sequence"/>
</dbReference>
<dbReference type="PROSITE" id="PS51677">
    <property type="entry name" value="NODB"/>
    <property type="match status" value="1"/>
</dbReference>
<organism evidence="2 3">
    <name type="scientific">Terrabacter terrae</name>
    <dbReference type="NCBI Taxonomy" id="318434"/>
    <lineage>
        <taxon>Bacteria</taxon>
        <taxon>Bacillati</taxon>
        <taxon>Actinomycetota</taxon>
        <taxon>Actinomycetes</taxon>
        <taxon>Micrococcales</taxon>
        <taxon>Intrasporangiaceae</taxon>
        <taxon>Terrabacter</taxon>
    </lineage>
</organism>
<dbReference type="Pfam" id="PF01522">
    <property type="entry name" value="Polysacc_deac_1"/>
    <property type="match status" value="1"/>
</dbReference>
<gene>
    <name evidence="2" type="ORF">GCM10009740_27490</name>
</gene>
<keyword evidence="3" id="KW-1185">Reference proteome</keyword>
<dbReference type="PANTHER" id="PTHR10587">
    <property type="entry name" value="GLYCOSYL TRANSFERASE-RELATED"/>
    <property type="match status" value="1"/>
</dbReference>
<dbReference type="CDD" id="cd10917">
    <property type="entry name" value="CE4_NodB_like_6s_7s"/>
    <property type="match status" value="1"/>
</dbReference>
<dbReference type="RefSeq" id="WP_343992260.1">
    <property type="nucleotide sequence ID" value="NZ_BAAANB010000021.1"/>
</dbReference>
<protein>
    <recommendedName>
        <fullName evidence="1">NodB homology domain-containing protein</fullName>
    </recommendedName>
</protein>
<dbReference type="InterPro" id="IPR006311">
    <property type="entry name" value="TAT_signal"/>
</dbReference>
<name>A0ABP5FYV0_9MICO</name>
<sequence length="276" mass="28679">MEVTRRQALTAVAGAAVGAAGAVGAGRLAEHLGESTPLPFYGSPVSAVRPDRSAPSATAGSVVWGGPGGADGAGGAAGLRRVALTFDDGPHPEWTPRVLAALEAEDVPATFFCLGRNVRDHGDLHRASVGHHELGNHTFDHRDLGRLDWSACRDEIARTSGLMEKTYGSAPTLFRPPYGHLGGAAVLAAAEAGLTTVMWSAQAREDLVAGHPDRIVDDIASQVRPGSIVLAHDTGSEDRLVTIDRLRAIIGRLRSDGYSFVTVSELVAAGTAASSR</sequence>
<dbReference type="InterPro" id="IPR050248">
    <property type="entry name" value="Polysacc_deacetylase_ArnD"/>
</dbReference>